<organism evidence="4 5">
    <name type="scientific">Rhodovulum iodosum</name>
    <dbReference type="NCBI Taxonomy" id="68291"/>
    <lineage>
        <taxon>Bacteria</taxon>
        <taxon>Pseudomonadati</taxon>
        <taxon>Pseudomonadota</taxon>
        <taxon>Alphaproteobacteria</taxon>
        <taxon>Rhodobacterales</taxon>
        <taxon>Paracoccaceae</taxon>
        <taxon>Rhodovulum</taxon>
    </lineage>
</organism>
<dbReference type="Gene3D" id="4.10.520.10">
    <property type="entry name" value="IHF-like DNA-binding proteins"/>
    <property type="match status" value="1"/>
</dbReference>
<dbReference type="SUPFAM" id="SSF47729">
    <property type="entry name" value="IHF-like DNA-binding proteins"/>
    <property type="match status" value="1"/>
</dbReference>
<proteinExistence type="inferred from homology"/>
<accession>A0ABV3XXR9</accession>
<keyword evidence="5" id="KW-1185">Reference proteome</keyword>
<dbReference type="Proteomes" id="UP001560019">
    <property type="component" value="Unassembled WGS sequence"/>
</dbReference>
<evidence type="ECO:0000256" key="3">
    <source>
        <dbReference type="SAM" id="MobiDB-lite"/>
    </source>
</evidence>
<comment type="similarity">
    <text evidence="1">Belongs to the bacterial histone-like protein family.</text>
</comment>
<name>A0ABV3XXR9_9RHOB</name>
<dbReference type="Pfam" id="PF00216">
    <property type="entry name" value="Bac_DNA_binding"/>
    <property type="match status" value="1"/>
</dbReference>
<dbReference type="GO" id="GO:0003677">
    <property type="term" value="F:DNA binding"/>
    <property type="evidence" value="ECO:0007669"/>
    <property type="project" value="UniProtKB-KW"/>
</dbReference>
<evidence type="ECO:0000256" key="2">
    <source>
        <dbReference type="ARBA" id="ARBA00023125"/>
    </source>
</evidence>
<dbReference type="InterPro" id="IPR000119">
    <property type="entry name" value="Hist_DNA-bd"/>
</dbReference>
<dbReference type="InterPro" id="IPR010992">
    <property type="entry name" value="IHF-like_DNA-bd_dom_sf"/>
</dbReference>
<dbReference type="EMBL" id="JBEHHI010000004">
    <property type="protein sequence ID" value="MEX5730175.1"/>
    <property type="molecule type" value="Genomic_DNA"/>
</dbReference>
<evidence type="ECO:0000313" key="5">
    <source>
        <dbReference type="Proteomes" id="UP001560019"/>
    </source>
</evidence>
<comment type="caution">
    <text evidence="4">The sequence shown here is derived from an EMBL/GenBank/DDBJ whole genome shotgun (WGS) entry which is preliminary data.</text>
</comment>
<protein>
    <submittedName>
        <fullName evidence="4">Nucleoid DNA-binding protein</fullName>
    </submittedName>
</protein>
<gene>
    <name evidence="4" type="ORF">Ga0609869_003528</name>
</gene>
<feature type="compositionally biased region" description="Low complexity" evidence="3">
    <location>
        <begin position="17"/>
        <end position="55"/>
    </location>
</feature>
<evidence type="ECO:0000313" key="4">
    <source>
        <dbReference type="EMBL" id="MEX5730175.1"/>
    </source>
</evidence>
<evidence type="ECO:0000256" key="1">
    <source>
        <dbReference type="ARBA" id="ARBA00010529"/>
    </source>
</evidence>
<reference evidence="4 5" key="1">
    <citation type="submission" date="2024-06" db="EMBL/GenBank/DDBJ databases">
        <title>Genome of Rhodovulum iodosum, a marine photoferrotroph.</title>
        <authorList>
            <person name="Bianchini G."/>
            <person name="Nikeleit V."/>
            <person name="Kappler A."/>
            <person name="Bryce C."/>
            <person name="Sanchez-Baracaldo P."/>
        </authorList>
    </citation>
    <scope>NUCLEOTIDE SEQUENCE [LARGE SCALE GENOMIC DNA]</scope>
    <source>
        <strain evidence="4 5">UT/N1</strain>
    </source>
</reference>
<keyword evidence="2 4" id="KW-0238">DNA-binding</keyword>
<dbReference type="RefSeq" id="WP_170168748.1">
    <property type="nucleotide sequence ID" value="NZ_JBEHHI010000004.1"/>
</dbReference>
<sequence>MAQAPITGRTATRRKTTTPTTTRSRATRQPAAESAAADAPEAAETPPADAAAETSVTLRKKELIDRVVAASGKKKKDVKPVVEAMLGVLGASLSAGETMNLQPFGKLTINRRKDAGNGEVLVTKIRRSTQAIDATQDPLAEPAE</sequence>
<feature type="region of interest" description="Disordered" evidence="3">
    <location>
        <begin position="1"/>
        <end position="55"/>
    </location>
</feature>